<feature type="modified residue" description="4-aspartylphosphate" evidence="5">
    <location>
        <position position="54"/>
    </location>
</feature>
<gene>
    <name evidence="8" type="ORF">SALB_01676</name>
</gene>
<feature type="domain" description="Response regulatory" evidence="7">
    <location>
        <begin position="3"/>
        <end position="119"/>
    </location>
</feature>
<dbReference type="Gene3D" id="3.40.50.2300">
    <property type="match status" value="1"/>
</dbReference>
<evidence type="ECO:0000259" key="6">
    <source>
        <dbReference type="PROSITE" id="PS50043"/>
    </source>
</evidence>
<keyword evidence="1 5" id="KW-0597">Phosphoprotein</keyword>
<evidence type="ECO:0000259" key="7">
    <source>
        <dbReference type="PROSITE" id="PS50110"/>
    </source>
</evidence>
<dbReference type="RefSeq" id="WP_044372311.1">
    <property type="nucleotide sequence ID" value="NZ_BHXC01000006.1"/>
</dbReference>
<dbReference type="InterPro" id="IPR058245">
    <property type="entry name" value="NreC/VraR/RcsB-like_REC"/>
</dbReference>
<dbReference type="PRINTS" id="PR00038">
    <property type="entry name" value="HTHLUXR"/>
</dbReference>
<organism evidence="8 9">
    <name type="scientific">Streptomyces noursei</name>
    <name type="common">Streptomyces albulus</name>
    <dbReference type="NCBI Taxonomy" id="1971"/>
    <lineage>
        <taxon>Bacteria</taxon>
        <taxon>Bacillati</taxon>
        <taxon>Actinomycetota</taxon>
        <taxon>Actinomycetes</taxon>
        <taxon>Kitasatosporales</taxon>
        <taxon>Streptomycetaceae</taxon>
        <taxon>Streptomyces</taxon>
    </lineage>
</organism>
<evidence type="ECO:0000256" key="5">
    <source>
        <dbReference type="PROSITE-ProRule" id="PRU00169"/>
    </source>
</evidence>
<dbReference type="SMART" id="SM00448">
    <property type="entry name" value="REC"/>
    <property type="match status" value="1"/>
</dbReference>
<dbReference type="GO" id="GO:0006355">
    <property type="term" value="P:regulation of DNA-templated transcription"/>
    <property type="evidence" value="ECO:0007669"/>
    <property type="project" value="InterPro"/>
</dbReference>
<dbReference type="CDD" id="cd06170">
    <property type="entry name" value="LuxR_C_like"/>
    <property type="match status" value="1"/>
</dbReference>
<evidence type="ECO:0000256" key="2">
    <source>
        <dbReference type="ARBA" id="ARBA00023015"/>
    </source>
</evidence>
<proteinExistence type="predicted"/>
<feature type="domain" description="HTH luxR-type" evidence="6">
    <location>
        <begin position="148"/>
        <end position="213"/>
    </location>
</feature>
<dbReference type="GO" id="GO:0000160">
    <property type="term" value="P:phosphorelay signal transduction system"/>
    <property type="evidence" value="ECO:0007669"/>
    <property type="project" value="InterPro"/>
</dbReference>
<dbReference type="InterPro" id="IPR039420">
    <property type="entry name" value="WalR-like"/>
</dbReference>
<dbReference type="EMBL" id="BHXC01000006">
    <property type="protein sequence ID" value="GCB89003.1"/>
    <property type="molecule type" value="Genomic_DNA"/>
</dbReference>
<keyword evidence="3 8" id="KW-0238">DNA-binding</keyword>
<keyword evidence="4" id="KW-0804">Transcription</keyword>
<keyword evidence="2" id="KW-0805">Transcription regulation</keyword>
<dbReference type="Proteomes" id="UP000288351">
    <property type="component" value="Unassembled WGS sequence"/>
</dbReference>
<dbReference type="Pfam" id="PF00196">
    <property type="entry name" value="GerE"/>
    <property type="match status" value="1"/>
</dbReference>
<dbReference type="PROSITE" id="PS50043">
    <property type="entry name" value="HTH_LUXR_2"/>
    <property type="match status" value="1"/>
</dbReference>
<protein>
    <submittedName>
        <fullName evidence="8">DNA-binding response regulator</fullName>
    </submittedName>
</protein>
<dbReference type="SMART" id="SM00421">
    <property type="entry name" value="HTH_LUXR"/>
    <property type="match status" value="1"/>
</dbReference>
<dbReference type="InterPro" id="IPR011006">
    <property type="entry name" value="CheY-like_superfamily"/>
</dbReference>
<dbReference type="CDD" id="cd17535">
    <property type="entry name" value="REC_NarL-like"/>
    <property type="match status" value="1"/>
</dbReference>
<comment type="caution">
    <text evidence="8">The sequence shown here is derived from an EMBL/GenBank/DDBJ whole genome shotgun (WGS) entry which is preliminary data.</text>
</comment>
<reference evidence="8 9" key="1">
    <citation type="journal article" date="2019" name="Microbiol. Resour. Announc.">
        <title>Draft Genome Sequence of the Most Traditional epsilon-Poly-l-Lysine Producer, Streptomyces albulus NBRC14147.</title>
        <authorList>
            <person name="Yamanaka K."/>
            <person name="Hamano Y."/>
        </authorList>
    </citation>
    <scope>NUCLEOTIDE SEQUENCE [LARGE SCALE GENOMIC DNA]</scope>
    <source>
        <strain evidence="8 9">NBRC 14147</strain>
    </source>
</reference>
<dbReference type="InterPro" id="IPR000792">
    <property type="entry name" value="Tscrpt_reg_LuxR_C"/>
</dbReference>
<name>A0A401QUK4_STRNR</name>
<dbReference type="GO" id="GO:0003677">
    <property type="term" value="F:DNA binding"/>
    <property type="evidence" value="ECO:0007669"/>
    <property type="project" value="UniProtKB-KW"/>
</dbReference>
<dbReference type="PROSITE" id="PS50110">
    <property type="entry name" value="RESPONSE_REGULATORY"/>
    <property type="match status" value="1"/>
</dbReference>
<dbReference type="AlphaFoldDB" id="A0A401QUK4"/>
<evidence type="ECO:0000256" key="4">
    <source>
        <dbReference type="ARBA" id="ARBA00023163"/>
    </source>
</evidence>
<dbReference type="InterPro" id="IPR016032">
    <property type="entry name" value="Sig_transdc_resp-reg_C-effctor"/>
</dbReference>
<evidence type="ECO:0000313" key="9">
    <source>
        <dbReference type="Proteomes" id="UP000288351"/>
    </source>
</evidence>
<dbReference type="SUPFAM" id="SSF46894">
    <property type="entry name" value="C-terminal effector domain of the bipartite response regulators"/>
    <property type="match status" value="1"/>
</dbReference>
<sequence length="225" mass="24294">MIKVMIVDDEPLVRHGLRTILEGDPDIQVVAEAADGQAATEQAHAHTCDIALVDIRMPNVDGITATRALRAMARPPAVVILTTFQLDEYVTEALRAGAAGFLLKDTPPLEIIRAVHIVAEGHSTLSPAVTRHVIDTLLRRHQTLTAHERARLDSLTARERQVLHLVGQGMSNADIARALSTSEATVKMHVSRVLAKLQLDNRVQAALLIRNVDAASPGSDRGSST</sequence>
<dbReference type="SUPFAM" id="SSF52172">
    <property type="entry name" value="CheY-like"/>
    <property type="match status" value="1"/>
</dbReference>
<dbReference type="Pfam" id="PF00072">
    <property type="entry name" value="Response_reg"/>
    <property type="match status" value="1"/>
</dbReference>
<dbReference type="PANTHER" id="PTHR43214:SF24">
    <property type="entry name" value="TRANSCRIPTIONAL REGULATORY PROTEIN NARL-RELATED"/>
    <property type="match status" value="1"/>
</dbReference>
<accession>A0A401QUK4</accession>
<evidence type="ECO:0000256" key="1">
    <source>
        <dbReference type="ARBA" id="ARBA00022553"/>
    </source>
</evidence>
<evidence type="ECO:0000313" key="8">
    <source>
        <dbReference type="EMBL" id="GCB89003.1"/>
    </source>
</evidence>
<dbReference type="InterPro" id="IPR001789">
    <property type="entry name" value="Sig_transdc_resp-reg_receiver"/>
</dbReference>
<dbReference type="PANTHER" id="PTHR43214">
    <property type="entry name" value="TWO-COMPONENT RESPONSE REGULATOR"/>
    <property type="match status" value="1"/>
</dbReference>
<evidence type="ECO:0000256" key="3">
    <source>
        <dbReference type="ARBA" id="ARBA00023125"/>
    </source>
</evidence>